<protein>
    <recommendedName>
        <fullName evidence="3">SIR2-like domain-containing protein</fullName>
    </recommendedName>
</protein>
<dbReference type="SUPFAM" id="SSF52467">
    <property type="entry name" value="DHS-like NAD/FAD-binding domain"/>
    <property type="match status" value="1"/>
</dbReference>
<reference evidence="1 2" key="1">
    <citation type="submission" date="2015-01" db="EMBL/GenBank/DDBJ databases">
        <title>Genome sequence of bacillus megaterium Q3.</title>
        <authorList>
            <person name="Wang Y."/>
            <person name="Luo K."/>
            <person name="Bai L."/>
            <person name="Luo F."/>
        </authorList>
    </citation>
    <scope>NUCLEOTIDE SEQUENCE [LARGE SCALE GENOMIC DNA]</scope>
    <source>
        <strain evidence="1 2">Q3</strain>
    </source>
</reference>
<evidence type="ECO:0008006" key="3">
    <source>
        <dbReference type="Google" id="ProtNLM"/>
    </source>
</evidence>
<name>A0A806TJZ5_PRIMG</name>
<dbReference type="InterPro" id="IPR029035">
    <property type="entry name" value="DHS-like_NAD/FAD-binding_dom"/>
</dbReference>
<accession>A0A806TJZ5</accession>
<dbReference type="Pfam" id="PF13289">
    <property type="entry name" value="SIR2_2"/>
    <property type="match status" value="1"/>
</dbReference>
<organism evidence="1 2">
    <name type="scientific">Priestia megaterium Q3</name>
    <dbReference type="NCBI Taxonomy" id="1452722"/>
    <lineage>
        <taxon>Bacteria</taxon>
        <taxon>Bacillati</taxon>
        <taxon>Bacillota</taxon>
        <taxon>Bacilli</taxon>
        <taxon>Bacillales</taxon>
        <taxon>Bacillaceae</taxon>
        <taxon>Priestia</taxon>
    </lineage>
</organism>
<dbReference type="Gene3D" id="3.40.50.1220">
    <property type="entry name" value="TPP-binding domain"/>
    <property type="match status" value="1"/>
</dbReference>
<proteinExistence type="predicted"/>
<evidence type="ECO:0000313" key="2">
    <source>
        <dbReference type="Proteomes" id="UP000036410"/>
    </source>
</evidence>
<sequence>MSTEAEELFEQELVMYPHLKNIRDKLWANDSKSQVSVMIGAGFSLNAKKIEDSFEGMAVWNDLKNRLIQDLTHHLDIEYKDVLEIGQIYTKEYGRASLDEILKEAIPDENYEPDELHYNLLKLPWADIYTTNYDTLLERAKKLVYERNYQVIYDISDIPSSVQPRIIKLHGSFPANRPFIFTTNDYNEYPERFSPFVNMVQQSIMETTFVLIGFSGDDPNFRRWTTWVLQNLGDHMPKIYMIGYGQKHRKSELEEKGITLIDFKEIYQDHENPFYSMFTDIFEFLTYKKREEKTKWPHCSYNKRNLDIGEFRYNRETYPGWIVIPDEIRRTYVKSIRDFSHTLILSRPVKEFDNEMIAFLNEILWCYEKFYIPFDLDLHKKLKELINAQNGNEMDGSLYPLLLRLLQEERLDCNQEEFNKYQKILEQLKLNKEQQHYFAYEQILYYLNFNDIETVEKLMKQWNVGSKEIEWGIKKGSIFARINEKNKAKKMFEEYLQTIRSLLAVKSDDFRLLSLEGIALHNRNAITRIRDYGYDRLRYLSSKYCDANKEFDRTVVSIKKYENTLGKTKKRGFDPRIENSSYSFGDFMKQELLDSFAASQIQETYTLRINDASQYDLALKNLDMIYPLYSQIKRINHIRMKDIDKIFPREVVYKLDDYNLDILVRILKNVLSNEHKSNMNINLSLEILSRIYFALPLEVQKEIDLKIIQFIDEMESFHITEKDVLNKVIKRIFFAKNIKDSKAFCEQLINSKIKSQKQNDKSIYKRIFFEPFIIVFNNKEKLSQINVSEERLISLFKDLNNEVDYSVRESALIRLTFLSLTNSLSEQYHNQFVSNIKQLPKVNTYGISDFILSGTFDKIIRSDEVLSNSEQEEFIKKDIPIFYSQNSITDGTAVSNYFYQLNGTIVDYIGSKEKPIPEYTIYKEWLKKFYIWWESQKEGLLINPNESTSLLTMIDLIIPVIKVLKNNIWGTIPSEYLDEEDINTAKTIFFEINEKRPDVSFYLLPCLERLNIDVGYSIKDILYRLSDVDITKVKVSATVLYDYFVFIDKEEFIANPNDIKNELFNVMKYGSKGVLKAIIDSIRFTLKNTSNVLDINDYEKIIDYLNNFLEGIKEGHIKISTQDDFELMDSLASMIAYMWRNKPDVIGNRMNGWKDYIRSHRLPEVRMHADFFDTLEE</sequence>
<dbReference type="EMBL" id="CP010586">
    <property type="protein sequence ID" value="AKP78634.1"/>
    <property type="molecule type" value="Genomic_DNA"/>
</dbReference>
<dbReference type="Proteomes" id="UP000036410">
    <property type="component" value="Chromosome"/>
</dbReference>
<dbReference type="AlphaFoldDB" id="A0A806TJZ5"/>
<evidence type="ECO:0000313" key="1">
    <source>
        <dbReference type="EMBL" id="AKP78634.1"/>
    </source>
</evidence>
<dbReference type="RefSeq" id="WP_049165901.1">
    <property type="nucleotide sequence ID" value="NZ_CP010586.1"/>
</dbReference>
<gene>
    <name evidence="1" type="ORF">AS52_03673</name>
</gene>